<protein>
    <recommendedName>
        <fullName evidence="3">YcaO domain-containing protein</fullName>
    </recommendedName>
</protein>
<sequence>MKSNVLSPDFYVYRTLSELPRRLHRRDVFVPAWYAGDGSESRTVFYFTVPSEHWSCLLVKGSTLTEAMVGAYEKAIDEAYAEGELDEDEAASERRRLKARATKGLVTSDETVAHDACLTDFAAAVQGLGRYRVWRSNPYEVEGMASMLEEAGWMIVPVLPAYSWRDVEYPFETERYRLPMVHAITRTPCPWSPWSNERDVYRCDR</sequence>
<comment type="caution">
    <text evidence="1">The sequence shown here is derived from an EMBL/GenBank/DDBJ whole genome shotgun (WGS) entry which is preliminary data.</text>
</comment>
<evidence type="ECO:0000313" key="2">
    <source>
        <dbReference type="Proteomes" id="UP001082899"/>
    </source>
</evidence>
<dbReference type="RefSeq" id="WP_267849916.1">
    <property type="nucleotide sequence ID" value="NZ_JAPMXC010000019.1"/>
</dbReference>
<evidence type="ECO:0008006" key="3">
    <source>
        <dbReference type="Google" id="ProtNLM"/>
    </source>
</evidence>
<gene>
    <name evidence="1" type="ORF">OVY01_22710</name>
</gene>
<evidence type="ECO:0000313" key="1">
    <source>
        <dbReference type="EMBL" id="MCY0389953.1"/>
    </source>
</evidence>
<reference evidence="1" key="1">
    <citation type="submission" date="2022-11" db="EMBL/GenBank/DDBJ databases">
        <title>Robbsia betulipollinis sp. nov., isolated from pollen of birch (Betula pendula).</title>
        <authorList>
            <person name="Shi H."/>
            <person name="Ambika Manirajan B."/>
            <person name="Ratering S."/>
            <person name="Geissler-Plaum R."/>
            <person name="Schnell S."/>
        </authorList>
    </citation>
    <scope>NUCLEOTIDE SEQUENCE</scope>
    <source>
        <strain evidence="1">Bb-Pol-6</strain>
    </source>
</reference>
<name>A0ABT3ZTQ7_9BURK</name>
<keyword evidence="2" id="KW-1185">Reference proteome</keyword>
<organism evidence="1 2">
    <name type="scientific">Robbsia betulipollinis</name>
    <dbReference type="NCBI Taxonomy" id="2981849"/>
    <lineage>
        <taxon>Bacteria</taxon>
        <taxon>Pseudomonadati</taxon>
        <taxon>Pseudomonadota</taxon>
        <taxon>Betaproteobacteria</taxon>
        <taxon>Burkholderiales</taxon>
        <taxon>Burkholderiaceae</taxon>
        <taxon>Robbsia</taxon>
    </lineage>
</organism>
<proteinExistence type="predicted"/>
<dbReference type="EMBL" id="JAPMXC010000019">
    <property type="protein sequence ID" value="MCY0389953.1"/>
    <property type="molecule type" value="Genomic_DNA"/>
</dbReference>
<dbReference type="Proteomes" id="UP001082899">
    <property type="component" value="Unassembled WGS sequence"/>
</dbReference>
<accession>A0ABT3ZTQ7</accession>